<dbReference type="RefSeq" id="XP_065672882.1">
    <property type="nucleotide sequence ID" value="XM_065816810.1"/>
</dbReference>
<dbReference type="Pfam" id="PF24544">
    <property type="entry name" value="Ig_TPPC8_2nd"/>
    <property type="match status" value="1"/>
</dbReference>
<evidence type="ECO:0000313" key="5">
    <source>
        <dbReference type="RefSeq" id="XP_065672882.1"/>
    </source>
</evidence>
<dbReference type="PANTHER" id="PTHR12975:SF6">
    <property type="entry name" value="TRAFFICKING PROTEIN PARTICLE COMPLEX SUBUNIT 8"/>
    <property type="match status" value="1"/>
</dbReference>
<accession>A0ABM4DEQ1</accession>
<feature type="domain" description="TPPC8 first Ig-like" evidence="3">
    <location>
        <begin position="772"/>
        <end position="987"/>
    </location>
</feature>
<proteinExistence type="predicted"/>
<feature type="domain" description="TPPC8 second Ig-like" evidence="2">
    <location>
        <begin position="988"/>
        <end position="1086"/>
    </location>
</feature>
<dbReference type="InterPro" id="IPR058541">
    <property type="entry name" value="Ig_TPPC8_1st"/>
</dbReference>
<dbReference type="Pfam" id="PF24545">
    <property type="entry name" value="Ig_TPPC8_1st"/>
    <property type="match status" value="1"/>
</dbReference>
<keyword evidence="4" id="KW-1185">Reference proteome</keyword>
<name>A0ABM4DEQ1_HYDVU</name>
<sequence length="1420" mass="161051">MANCTQNAHDFIVGSFPVLVGALASEDAESLCRKNNLSFVELIRPFCQLYTDAQIRDPVNPNIIVNIKKWKIRVVDIQSSLPPTVLVNHVLHDVVNKLATKVDMKSRFSVEKQMKATAPWYEAYRDCYLQLLHPVRHEFIRDFLACIFVVSTKHPDPMQAFAALVSRQNSIQSSNESSKKTYNWFSDNTLKYYLLLHDNIDGSEKKAESVYESMKIAYGSSTCFLLKINSGPSASMDKLIKDPWTPHMYPFWEENLVIDDNELERNSSVGQTNQYEADLKEEVIVTELELIDKEIEHNHVQPPPMSFNDPLTSMHYKDTLDITDTDSLGPLTNDLYYKKEEKLVQSTERSLKMQDAKTSLRQFSFSILANSDSTLANIEKHQNYGLFMSSEDQDRIKEFVFEFCVRGLLPHIEKLMRTISEQIISRKGIHKSIFNATKKWFGGNKTTNVVTSSSNGVSYAADSPELHHRRLGDLAFLIQHYELAYSSYHSAKREFNNDHAWVYFAGALEMASVSAFMLGSARVYPVHYFEASISTYLNTCRMPDLATRACLLSTTALQAKEMYPEATVEFIKLTNEDSDLRSGLLLEQAAHCFLHNNPPLVRKYAFHMILAGHRFSKSVQRRHALRCYLNALAVYQNKNWHLAEDHINFIIGRQSFNMNCLSDAQEAYKSLLMYESEQSMSQQASHLREFLIVFKKNLEVSNFEFTNSSNKMNLPILPLPRASANSIRCLLLTNEQMFYDGGSVPSKASVRVVRNIRAGSYSFQTNYSKILNRWASLEKTIVTHVTGETPFPFKPFVPCLSSITDNKYSPIVAAGECFAYEIVFSNPLKIPLTMINLVLLWEFHPDNDQHNVITNKHLDHSDCIYAEVIESINLPATENKVVSLWLTSKMSGCLEVVGIKYILSSIAVIISLEDTRNIEVNTQHLTTLISCGVAGMQPLKVAGPRLNSTKQERANKVYGLDKRLNITVVASLPLIEVNFLNVPTTLLCGEIYETALLIKNIGMLSAKNIYIACSHNSFFTLGCDANVQCNKRNNIFKIPVDKLVPGEHINFPISLYGIEGAGVHEIDFIFYYEPFEYIKLVPYRVLQHTLHIQTLSTLSLSAQWLPSLVNNQLYKEFNKDINAARQMERLHENKVIVTLTVENRSQGSMSLRCSEFTLNKLHCSSQWHLSGLLQSTQDTLTLRPSEKFTLHLKITASNLIAGSDNLSIDECVGLSSILLSVSHDQSLKKKSLSEFFNIDDILSFMNKFLLVLEWETFYIDETFTRNVIKGQSQVVLGENEQTCLPTNLDLPEGVCVSYEHPVVVKHDFTKQKLCILPVKIKSFNNTDQDVEIRFETEIGKGRTDILLDRPSSLIRWVGQLCSAITIPSKSNRDLVMYCAMTSFGVYEIQNISAYIVNGLNIKNGNIPISLPSHNFVSVVS</sequence>
<feature type="domain" description="TPPC8 C-terminal Ig-like" evidence="1">
    <location>
        <begin position="1295"/>
        <end position="1392"/>
    </location>
</feature>
<dbReference type="Proteomes" id="UP001652625">
    <property type="component" value="Chromosome 13"/>
</dbReference>
<evidence type="ECO:0000259" key="1">
    <source>
        <dbReference type="Pfam" id="PF24542"/>
    </source>
</evidence>
<dbReference type="InterPro" id="IPR057651">
    <property type="entry name" value="Ig_TPPC8_C"/>
</dbReference>
<protein>
    <submittedName>
        <fullName evidence="5">Trafficking protein particle complex subunit 8 isoform X6</fullName>
    </submittedName>
</protein>
<dbReference type="Pfam" id="PF12739">
    <property type="entry name" value="TRAPPC-Trs85"/>
    <property type="match status" value="1"/>
</dbReference>
<dbReference type="GeneID" id="100210792"/>
<dbReference type="Pfam" id="PF24542">
    <property type="entry name" value="Ig_TPPC8_C"/>
    <property type="match status" value="1"/>
</dbReference>
<dbReference type="PANTHER" id="PTHR12975">
    <property type="entry name" value="TRANSPORT PROTEIN TRAPP"/>
    <property type="match status" value="1"/>
</dbReference>
<evidence type="ECO:0000259" key="3">
    <source>
        <dbReference type="Pfam" id="PF24545"/>
    </source>
</evidence>
<dbReference type="InterPro" id="IPR058538">
    <property type="entry name" value="Ig_TPPC8_2nd"/>
</dbReference>
<organism evidence="4 5">
    <name type="scientific">Hydra vulgaris</name>
    <name type="common">Hydra</name>
    <name type="synonym">Hydra attenuata</name>
    <dbReference type="NCBI Taxonomy" id="6087"/>
    <lineage>
        <taxon>Eukaryota</taxon>
        <taxon>Metazoa</taxon>
        <taxon>Cnidaria</taxon>
        <taxon>Hydrozoa</taxon>
        <taxon>Hydroidolina</taxon>
        <taxon>Anthoathecata</taxon>
        <taxon>Aplanulata</taxon>
        <taxon>Hydridae</taxon>
        <taxon>Hydra</taxon>
    </lineage>
</organism>
<evidence type="ECO:0000313" key="4">
    <source>
        <dbReference type="Proteomes" id="UP001652625"/>
    </source>
</evidence>
<evidence type="ECO:0000259" key="2">
    <source>
        <dbReference type="Pfam" id="PF24544"/>
    </source>
</evidence>
<gene>
    <name evidence="5" type="primary">LOC100210792</name>
</gene>
<reference evidence="5" key="1">
    <citation type="submission" date="2025-08" db="UniProtKB">
        <authorList>
            <consortium name="RefSeq"/>
        </authorList>
    </citation>
    <scope>IDENTIFICATION</scope>
</reference>
<dbReference type="InterPro" id="IPR024420">
    <property type="entry name" value="TRAPP_III_complex_Trs85"/>
</dbReference>